<dbReference type="Gene3D" id="1.20.1250.20">
    <property type="entry name" value="MFS general substrate transporter like domains"/>
    <property type="match status" value="2"/>
</dbReference>
<feature type="transmembrane region" description="Helical" evidence="6">
    <location>
        <begin position="527"/>
        <end position="545"/>
    </location>
</feature>
<evidence type="ECO:0000256" key="5">
    <source>
        <dbReference type="SAM" id="MobiDB-lite"/>
    </source>
</evidence>
<dbReference type="InterPro" id="IPR036259">
    <property type="entry name" value="MFS_trans_sf"/>
</dbReference>
<feature type="transmembrane region" description="Helical" evidence="6">
    <location>
        <begin position="324"/>
        <end position="344"/>
    </location>
</feature>
<name>A0A0U1MA90_TALIS</name>
<evidence type="ECO:0000256" key="1">
    <source>
        <dbReference type="ARBA" id="ARBA00004141"/>
    </source>
</evidence>
<sequence length="567" mass="59751">MSSTLVASSELKNEKSIKTTSSGEQSVQGTPSSPSSSSASSTSAPTKKSVVDYIRLFSLIIGICLGVIIGALDMNIVSTALPSITDQFHSSQDDGWYGTAYLMTLSAVQLLWGHLYKAFPAKVVFLSALGIFEIGCIVSATASSSAAVIVGRAVSGLGSAGFFCGCLIIMSYVVALRFRPMVNALTGLLIGSTQAMAPVVAGALTSGPGWRWCFWISLPIGGAAAALVLLGCSIQEPTDRLNGKTLREHWVSFDWVGLGLWIPFIVCFILILQCGGSQYGWTSGSMVALYVLTPILLGAYVTWQWRAGENALTPARIMSQRSMMAGSLYMLFNAAVESQLPYFLPVFFQAAQGKNALQAGTDTLPYLMSLVAFFIIAGAGTTAVGYYVPFMIVGSAILSVGAGLLSTFTVSTLFGQWVGYQVIAGAGLALGFDAPQLTAQTVFNEAEHDMTIALTIITSLMNLGGALGVSIGTLVLNNRATTLLVGRVPGLTSSIIHNSGLTDILSLVPAKYGSIVSAAYAQAIQGVFYSTTAFAVLTFVIAWFMEWKSVKDDHAASSGDKEKGKEK</sequence>
<keyword evidence="3 6" id="KW-1133">Transmembrane helix</keyword>
<gene>
    <name evidence="8" type="ORF">PISL3812_09515</name>
</gene>
<feature type="transmembrane region" description="Helical" evidence="6">
    <location>
        <begin position="209"/>
        <end position="232"/>
    </location>
</feature>
<proteinExistence type="predicted"/>
<dbReference type="InterPro" id="IPR020846">
    <property type="entry name" value="MFS_dom"/>
</dbReference>
<dbReference type="OMA" id="EGGHRND"/>
<evidence type="ECO:0000256" key="2">
    <source>
        <dbReference type="ARBA" id="ARBA00022692"/>
    </source>
</evidence>
<reference evidence="8 9" key="1">
    <citation type="submission" date="2015-04" db="EMBL/GenBank/DDBJ databases">
        <authorList>
            <person name="Syromyatnikov M.Y."/>
            <person name="Popov V.N."/>
        </authorList>
    </citation>
    <scope>NUCLEOTIDE SEQUENCE [LARGE SCALE GENOMIC DNA]</scope>
    <source>
        <strain evidence="8">WF-38-12</strain>
    </source>
</reference>
<feature type="transmembrane region" description="Helical" evidence="6">
    <location>
        <begin position="182"/>
        <end position="203"/>
    </location>
</feature>
<dbReference type="Pfam" id="PF07690">
    <property type="entry name" value="MFS_1"/>
    <property type="match status" value="1"/>
</dbReference>
<feature type="region of interest" description="Disordered" evidence="5">
    <location>
        <begin position="1"/>
        <end position="44"/>
    </location>
</feature>
<keyword evidence="2 6" id="KW-0812">Transmembrane</keyword>
<dbReference type="EMBL" id="CVMT01000012">
    <property type="protein sequence ID" value="CRG92455.1"/>
    <property type="molecule type" value="Genomic_DNA"/>
</dbReference>
<dbReference type="SUPFAM" id="SSF103473">
    <property type="entry name" value="MFS general substrate transporter"/>
    <property type="match status" value="1"/>
</dbReference>
<dbReference type="Proteomes" id="UP000054383">
    <property type="component" value="Unassembled WGS sequence"/>
</dbReference>
<dbReference type="OrthoDB" id="5234029at2759"/>
<evidence type="ECO:0000256" key="3">
    <source>
        <dbReference type="ARBA" id="ARBA00022989"/>
    </source>
</evidence>
<dbReference type="PANTHER" id="PTHR23501">
    <property type="entry name" value="MAJOR FACILITATOR SUPERFAMILY"/>
    <property type="match status" value="1"/>
</dbReference>
<feature type="compositionally biased region" description="Low complexity" evidence="5">
    <location>
        <begin position="30"/>
        <end position="44"/>
    </location>
</feature>
<keyword evidence="4 6" id="KW-0472">Membrane</keyword>
<feature type="transmembrane region" description="Helical" evidence="6">
    <location>
        <begin position="156"/>
        <end position="175"/>
    </location>
</feature>
<feature type="transmembrane region" description="Helical" evidence="6">
    <location>
        <begin position="395"/>
        <end position="414"/>
    </location>
</feature>
<dbReference type="AlphaFoldDB" id="A0A0U1MA90"/>
<organism evidence="8 9">
    <name type="scientific">Talaromyces islandicus</name>
    <name type="common">Penicillium islandicum</name>
    <dbReference type="NCBI Taxonomy" id="28573"/>
    <lineage>
        <taxon>Eukaryota</taxon>
        <taxon>Fungi</taxon>
        <taxon>Dikarya</taxon>
        <taxon>Ascomycota</taxon>
        <taxon>Pezizomycotina</taxon>
        <taxon>Eurotiomycetes</taxon>
        <taxon>Eurotiomycetidae</taxon>
        <taxon>Eurotiales</taxon>
        <taxon>Trichocomaceae</taxon>
        <taxon>Talaromyces</taxon>
        <taxon>Talaromyces sect. Islandici</taxon>
    </lineage>
</organism>
<feature type="transmembrane region" description="Helical" evidence="6">
    <location>
        <begin position="123"/>
        <end position="150"/>
    </location>
</feature>
<dbReference type="GO" id="GO:0022857">
    <property type="term" value="F:transmembrane transporter activity"/>
    <property type="evidence" value="ECO:0007669"/>
    <property type="project" value="InterPro"/>
</dbReference>
<feature type="domain" description="Major facilitator superfamily (MFS) profile" evidence="7">
    <location>
        <begin position="59"/>
        <end position="550"/>
    </location>
</feature>
<accession>A0A0U1MA90</accession>
<dbReference type="GO" id="GO:0005886">
    <property type="term" value="C:plasma membrane"/>
    <property type="evidence" value="ECO:0007669"/>
    <property type="project" value="TreeGrafter"/>
</dbReference>
<protein>
    <submittedName>
        <fullName evidence="8">Putative HC-toxin efflux carrier TOXA</fullName>
    </submittedName>
</protein>
<evidence type="ECO:0000256" key="4">
    <source>
        <dbReference type="ARBA" id="ARBA00023136"/>
    </source>
</evidence>
<evidence type="ECO:0000313" key="8">
    <source>
        <dbReference type="EMBL" id="CRG92455.1"/>
    </source>
</evidence>
<keyword evidence="9" id="KW-1185">Reference proteome</keyword>
<feature type="transmembrane region" description="Helical" evidence="6">
    <location>
        <begin position="253"/>
        <end position="273"/>
    </location>
</feature>
<evidence type="ECO:0000256" key="6">
    <source>
        <dbReference type="SAM" id="Phobius"/>
    </source>
</evidence>
<dbReference type="InterPro" id="IPR011701">
    <property type="entry name" value="MFS"/>
</dbReference>
<comment type="subcellular location">
    <subcellularLocation>
        <location evidence="1">Membrane</location>
        <topology evidence="1">Multi-pass membrane protein</topology>
    </subcellularLocation>
</comment>
<feature type="transmembrane region" description="Helical" evidence="6">
    <location>
        <begin position="56"/>
        <end position="76"/>
    </location>
</feature>
<dbReference type="PROSITE" id="PS50850">
    <property type="entry name" value="MFS"/>
    <property type="match status" value="1"/>
</dbReference>
<feature type="compositionally biased region" description="Polar residues" evidence="5">
    <location>
        <begin position="18"/>
        <end position="29"/>
    </location>
</feature>
<feature type="transmembrane region" description="Helical" evidence="6">
    <location>
        <begin position="451"/>
        <end position="476"/>
    </location>
</feature>
<feature type="transmembrane region" description="Helical" evidence="6">
    <location>
        <begin position="364"/>
        <end position="388"/>
    </location>
</feature>
<feature type="transmembrane region" description="Helical" evidence="6">
    <location>
        <begin position="279"/>
        <end position="303"/>
    </location>
</feature>
<evidence type="ECO:0000259" key="7">
    <source>
        <dbReference type="PROSITE" id="PS50850"/>
    </source>
</evidence>
<dbReference type="PANTHER" id="PTHR23501:SF198">
    <property type="entry name" value="AZOLE RESISTANCE PROTEIN 1-RELATED"/>
    <property type="match status" value="1"/>
</dbReference>
<evidence type="ECO:0000313" key="9">
    <source>
        <dbReference type="Proteomes" id="UP000054383"/>
    </source>
</evidence>
<feature type="transmembrane region" description="Helical" evidence="6">
    <location>
        <begin position="96"/>
        <end position="116"/>
    </location>
</feature>